<sequence length="327" mass="37483">MVFSQIQLIIHMSKFGSPRVKFCPSIVPLPSNFADQVLELEIQVETQESIEAFKSLMELYSKAIEYYNSIGDAKYKYYQERMISFIQKQDSILQAHASKTASTTTSPEKVPTSRHSVSTTSKLLFHEPPFEVAPEVHRPTELAQRRAADKVMKQHEQESHVSIKHAQQNIKSQNDNLEQRVISRKRGLTRYRSISPETPSCCESTFSFCSPEASRLDIPERESCEGESDKSGGFAKPNISVIFDKGLEEIMEKYITEKIKESGRISKMYKEQIEEIKSIGGSSEIINQIVKEMERNRENELKDLENSLEFKRKQEIDSLRKKMGLSS</sequence>
<name>A0AAU9J6G3_9CILI</name>
<feature type="coiled-coil region" evidence="1">
    <location>
        <begin position="287"/>
        <end position="314"/>
    </location>
</feature>
<protein>
    <submittedName>
        <fullName evidence="2">Uncharacterized protein</fullName>
    </submittedName>
</protein>
<evidence type="ECO:0000256" key="1">
    <source>
        <dbReference type="SAM" id="Coils"/>
    </source>
</evidence>
<keyword evidence="3" id="KW-1185">Reference proteome</keyword>
<organism evidence="2 3">
    <name type="scientific">Blepharisma stoltei</name>
    <dbReference type="NCBI Taxonomy" id="1481888"/>
    <lineage>
        <taxon>Eukaryota</taxon>
        <taxon>Sar</taxon>
        <taxon>Alveolata</taxon>
        <taxon>Ciliophora</taxon>
        <taxon>Postciliodesmatophora</taxon>
        <taxon>Heterotrichea</taxon>
        <taxon>Heterotrichida</taxon>
        <taxon>Blepharismidae</taxon>
        <taxon>Blepharisma</taxon>
    </lineage>
</organism>
<dbReference type="EMBL" id="CAJZBQ010000035">
    <property type="protein sequence ID" value="CAG9323799.1"/>
    <property type="molecule type" value="Genomic_DNA"/>
</dbReference>
<evidence type="ECO:0000313" key="2">
    <source>
        <dbReference type="EMBL" id="CAG9323799.1"/>
    </source>
</evidence>
<proteinExistence type="predicted"/>
<dbReference type="Proteomes" id="UP001162131">
    <property type="component" value="Unassembled WGS sequence"/>
</dbReference>
<keyword evidence="1" id="KW-0175">Coiled coil</keyword>
<dbReference type="AlphaFoldDB" id="A0AAU9J6G3"/>
<evidence type="ECO:0000313" key="3">
    <source>
        <dbReference type="Proteomes" id="UP001162131"/>
    </source>
</evidence>
<gene>
    <name evidence="2" type="ORF">BSTOLATCC_MIC34835</name>
</gene>
<reference evidence="2" key="1">
    <citation type="submission" date="2021-09" db="EMBL/GenBank/DDBJ databases">
        <authorList>
            <consortium name="AG Swart"/>
            <person name="Singh M."/>
            <person name="Singh A."/>
            <person name="Seah K."/>
            <person name="Emmerich C."/>
        </authorList>
    </citation>
    <scope>NUCLEOTIDE SEQUENCE</scope>
    <source>
        <strain evidence="2">ATCC30299</strain>
    </source>
</reference>
<accession>A0AAU9J6G3</accession>
<comment type="caution">
    <text evidence="2">The sequence shown here is derived from an EMBL/GenBank/DDBJ whole genome shotgun (WGS) entry which is preliminary data.</text>
</comment>